<keyword evidence="8" id="KW-0479">Metal-binding</keyword>
<dbReference type="Gene3D" id="3.40.50.920">
    <property type="match status" value="1"/>
</dbReference>
<gene>
    <name evidence="13" type="ORF">ACERK3_02125</name>
</gene>
<dbReference type="Pfam" id="PF00456">
    <property type="entry name" value="Transketolase_N"/>
    <property type="match status" value="1"/>
</dbReference>
<dbReference type="InterPro" id="IPR029061">
    <property type="entry name" value="THDP-binding"/>
</dbReference>
<dbReference type="InterPro" id="IPR005474">
    <property type="entry name" value="Transketolase_N"/>
</dbReference>
<dbReference type="NCBIfam" id="NF004559">
    <property type="entry name" value="PRK05899.2-5"/>
    <property type="match status" value="1"/>
</dbReference>
<comment type="cofactor">
    <cofactor evidence="1">
        <name>Ca(2+)</name>
        <dbReference type="ChEBI" id="CHEBI:29108"/>
    </cofactor>
</comment>
<accession>A0ABV4U134</accession>
<evidence type="ECO:0000256" key="9">
    <source>
        <dbReference type="ARBA" id="ARBA00022837"/>
    </source>
</evidence>
<evidence type="ECO:0000256" key="3">
    <source>
        <dbReference type="ARBA" id="ARBA00001946"/>
    </source>
</evidence>
<evidence type="ECO:0000256" key="11">
    <source>
        <dbReference type="SAM" id="MobiDB-lite"/>
    </source>
</evidence>
<name>A0ABV4U134_9BACT</name>
<keyword evidence="9" id="KW-0106">Calcium</keyword>
<dbReference type="InterPro" id="IPR051424">
    <property type="entry name" value="Transketolase-like"/>
</dbReference>
<evidence type="ECO:0000256" key="4">
    <source>
        <dbReference type="ARBA" id="ARBA00001964"/>
    </source>
</evidence>
<dbReference type="Pfam" id="PF02780">
    <property type="entry name" value="Transketolase_C"/>
    <property type="match status" value="1"/>
</dbReference>
<organism evidence="13 14">
    <name type="scientific">Natronomicrosphaera hydrolytica</name>
    <dbReference type="NCBI Taxonomy" id="3242702"/>
    <lineage>
        <taxon>Bacteria</taxon>
        <taxon>Pseudomonadati</taxon>
        <taxon>Planctomycetota</taxon>
        <taxon>Phycisphaerae</taxon>
        <taxon>Phycisphaerales</taxon>
        <taxon>Phycisphaeraceae</taxon>
        <taxon>Natronomicrosphaera</taxon>
    </lineage>
</organism>
<sequence>MSFDSTIHAKAVDLSKLSYEMTAAAGSGHPTTAASLAHLVSVLMYQHMRYEPSNPLHPSADRLVLSEGHAVPIVYAACADIGIAIGTDRDHWRPMTREDAMTLRAIDSVVDGHPNPVEGFPFFDTATGSLGQGLSHAAGIAAAAKVDGLDRRIFCIIGDGESREGQIWEAIDFIKDHQLASVLPIFNCNVYAQSDKVSPQQTAETTAKKLEAAGYEALVIDGHNPTAIQEALSQHAQSQHDPNAAPIAIVAKTQKGWGSPSQQGAGHHGKPADGDDMTKALEELDATGRQLGASADTTLKIGLISPKKPDQPTVNDPLSFPQACEKFGQSLDKGKLATRRAYGIALRALGHQRSNVIALDADVSNSTFAEMFFKDEALADRYFECRIAEQNMFSVAAGLSAAGKIPYCSTFAKFVNRGYDQIEMAFNSGANFKIVGSHAGISLAADGPSQMSLPDIAWFRSFATMNAKNGAPGFFVLQPSDAYQAYALTLAMAEHAGPCYMRTLRPDTEFLYSENDTFQLGGHEVLEQGRDLLIVASGYMVHEANKALEQLDKQGIDAALVDLYSIPFDEEAILDLANENNGMILTVEDNYGAGFGSAVADAVAADGGGFTVRQMHVRNLPKSGRTPDEVLNYCGLSAGHIVKEAMSMLQLSGA</sequence>
<evidence type="ECO:0000256" key="10">
    <source>
        <dbReference type="ARBA" id="ARBA00022842"/>
    </source>
</evidence>
<keyword evidence="10" id="KW-0460">Magnesium</keyword>
<dbReference type="SUPFAM" id="SSF52922">
    <property type="entry name" value="TK C-terminal domain-like"/>
    <property type="match status" value="1"/>
</dbReference>
<comment type="cofactor">
    <cofactor evidence="3">
        <name>Mg(2+)</name>
        <dbReference type="ChEBI" id="CHEBI:18420"/>
    </cofactor>
</comment>
<dbReference type="PANTHER" id="PTHR43195">
    <property type="entry name" value="TRANSKETOLASE"/>
    <property type="match status" value="1"/>
</dbReference>
<evidence type="ECO:0000313" key="13">
    <source>
        <dbReference type="EMBL" id="MFA9477082.1"/>
    </source>
</evidence>
<dbReference type="RefSeq" id="WP_425344004.1">
    <property type="nucleotide sequence ID" value="NZ_JBGUBD010000001.1"/>
</dbReference>
<dbReference type="GO" id="GO:0004802">
    <property type="term" value="F:transketolase activity"/>
    <property type="evidence" value="ECO:0007669"/>
    <property type="project" value="UniProtKB-EC"/>
</dbReference>
<dbReference type="EC" id="2.2.1.1" evidence="13"/>
<dbReference type="InterPro" id="IPR033248">
    <property type="entry name" value="Transketolase_C"/>
</dbReference>
<dbReference type="CDD" id="cd07033">
    <property type="entry name" value="TPP_PYR_DXS_TK_like"/>
    <property type="match status" value="1"/>
</dbReference>
<feature type="region of interest" description="Disordered" evidence="11">
    <location>
        <begin position="255"/>
        <end position="274"/>
    </location>
</feature>
<evidence type="ECO:0000256" key="2">
    <source>
        <dbReference type="ARBA" id="ARBA00001936"/>
    </source>
</evidence>
<dbReference type="SMART" id="SM00861">
    <property type="entry name" value="Transket_pyr"/>
    <property type="match status" value="1"/>
</dbReference>
<comment type="similarity">
    <text evidence="5">Belongs to the transketolase family.</text>
</comment>
<evidence type="ECO:0000256" key="7">
    <source>
        <dbReference type="ARBA" id="ARBA00022679"/>
    </source>
</evidence>
<dbReference type="SUPFAM" id="SSF52518">
    <property type="entry name" value="Thiamin diphosphate-binding fold (THDP-binding)"/>
    <property type="match status" value="2"/>
</dbReference>
<comment type="cofactor">
    <cofactor evidence="4">
        <name>thiamine diphosphate</name>
        <dbReference type="ChEBI" id="CHEBI:58937"/>
    </cofactor>
</comment>
<evidence type="ECO:0000259" key="12">
    <source>
        <dbReference type="SMART" id="SM00861"/>
    </source>
</evidence>
<dbReference type="Pfam" id="PF02779">
    <property type="entry name" value="Transket_pyr"/>
    <property type="match status" value="1"/>
</dbReference>
<evidence type="ECO:0000256" key="1">
    <source>
        <dbReference type="ARBA" id="ARBA00001913"/>
    </source>
</evidence>
<proteinExistence type="inferred from homology"/>
<keyword evidence="14" id="KW-1185">Reference proteome</keyword>
<evidence type="ECO:0000256" key="5">
    <source>
        <dbReference type="ARBA" id="ARBA00007131"/>
    </source>
</evidence>
<dbReference type="InterPro" id="IPR009014">
    <property type="entry name" value="Transketo_C/PFOR_II"/>
</dbReference>
<comment type="subunit">
    <text evidence="6">Homodimer.</text>
</comment>
<reference evidence="13 14" key="1">
    <citation type="submission" date="2024-08" db="EMBL/GenBank/DDBJ databases">
        <title>Whole-genome sequencing of halo(alkali)philic microorganisms from hypersaline lakes.</title>
        <authorList>
            <person name="Sorokin D.Y."/>
            <person name="Merkel A.Y."/>
            <person name="Messina E."/>
            <person name="Yakimov M."/>
        </authorList>
    </citation>
    <scope>NUCLEOTIDE SEQUENCE [LARGE SCALE GENOMIC DNA]</scope>
    <source>
        <strain evidence="13 14">AB-hyl4</strain>
    </source>
</reference>
<feature type="domain" description="Transketolase-like pyrimidine-binding" evidence="12">
    <location>
        <begin position="336"/>
        <end position="510"/>
    </location>
</feature>
<dbReference type="Gene3D" id="3.40.50.970">
    <property type="match status" value="2"/>
</dbReference>
<dbReference type="InterPro" id="IPR005475">
    <property type="entry name" value="Transketolase-like_Pyr-bd"/>
</dbReference>
<comment type="cofactor">
    <cofactor evidence="2">
        <name>Mn(2+)</name>
        <dbReference type="ChEBI" id="CHEBI:29035"/>
    </cofactor>
</comment>
<evidence type="ECO:0000313" key="14">
    <source>
        <dbReference type="Proteomes" id="UP001575105"/>
    </source>
</evidence>
<evidence type="ECO:0000256" key="8">
    <source>
        <dbReference type="ARBA" id="ARBA00022723"/>
    </source>
</evidence>
<protein>
    <submittedName>
        <fullName evidence="13">Transketolase</fullName>
        <ecNumber evidence="13">2.2.1.1</ecNumber>
    </submittedName>
</protein>
<evidence type="ECO:0000256" key="6">
    <source>
        <dbReference type="ARBA" id="ARBA00011738"/>
    </source>
</evidence>
<dbReference type="EMBL" id="JBGUBD010000001">
    <property type="protein sequence ID" value="MFA9477082.1"/>
    <property type="molecule type" value="Genomic_DNA"/>
</dbReference>
<dbReference type="PANTHER" id="PTHR43195:SF1">
    <property type="entry name" value="FI06132P-RELATED"/>
    <property type="match status" value="1"/>
</dbReference>
<keyword evidence="7 13" id="KW-0808">Transferase</keyword>
<comment type="caution">
    <text evidence="13">The sequence shown here is derived from an EMBL/GenBank/DDBJ whole genome shotgun (WGS) entry which is preliminary data.</text>
</comment>
<dbReference type="Proteomes" id="UP001575105">
    <property type="component" value="Unassembled WGS sequence"/>
</dbReference>